<reference evidence="3 4" key="1">
    <citation type="submission" date="2017-11" db="EMBL/GenBank/DDBJ databases">
        <title>Bradyrhizobium forestalis sp. nov., an efficient nitrogen-fixing bacterium isolated from nodules of forest legume species in the Amazon.</title>
        <authorList>
            <person name="Costa E.M."/>
            <person name="Guimaraes A."/>
            <person name="Carvalho T.S."/>
            <person name="Rodrigues T.L."/>
            <person name="Ribeiro P.R.A."/>
            <person name="Lebbe L."/>
            <person name="Willems A."/>
            <person name="Moreira F.M.S."/>
        </authorList>
    </citation>
    <scope>NUCLEOTIDE SEQUENCE [LARGE SCALE GENOMIC DNA]</scope>
    <source>
        <strain evidence="3 4">INPA54B</strain>
    </source>
</reference>
<gene>
    <name evidence="3" type="ORF">CVM73_35245</name>
</gene>
<evidence type="ECO:0000313" key="4">
    <source>
        <dbReference type="Proteomes" id="UP000231194"/>
    </source>
</evidence>
<dbReference type="Proteomes" id="UP000231194">
    <property type="component" value="Unassembled WGS sequence"/>
</dbReference>
<sequence>MDLSFTKEERAFREKVRRFLRDNMPTELPRKLAGDRQLIKEEKRIGARVLNKLGIPTWRKEYGGAGWTPVQHYIFEEEVLNFSQLIQLPFMCDGPERAPFNEPSGPGARGTGPLTAVMRQQTVGFSWLARLMSCAQ</sequence>
<dbReference type="InterPro" id="IPR013786">
    <property type="entry name" value="AcylCoA_DH/ox_N"/>
</dbReference>
<dbReference type="GO" id="GO:0005886">
    <property type="term" value="C:plasma membrane"/>
    <property type="evidence" value="ECO:0007669"/>
    <property type="project" value="TreeGrafter"/>
</dbReference>
<protein>
    <recommendedName>
        <fullName evidence="2">Acyl-CoA dehydrogenase/oxidase N-terminal domain-containing protein</fullName>
    </recommendedName>
</protein>
<dbReference type="GO" id="GO:0016627">
    <property type="term" value="F:oxidoreductase activity, acting on the CH-CH group of donors"/>
    <property type="evidence" value="ECO:0007669"/>
    <property type="project" value="InterPro"/>
</dbReference>
<feature type="domain" description="Acyl-CoA dehydrogenase/oxidase N-terminal" evidence="2">
    <location>
        <begin position="6"/>
        <end position="81"/>
    </location>
</feature>
<dbReference type="InterPro" id="IPR037069">
    <property type="entry name" value="AcylCoA_DH/ox_N_sf"/>
</dbReference>
<dbReference type="GO" id="GO:0050660">
    <property type="term" value="F:flavin adenine dinucleotide binding"/>
    <property type="evidence" value="ECO:0007669"/>
    <property type="project" value="InterPro"/>
</dbReference>
<proteinExistence type="predicted"/>
<dbReference type="Pfam" id="PF02771">
    <property type="entry name" value="Acyl-CoA_dh_N"/>
    <property type="match status" value="1"/>
</dbReference>
<dbReference type="PANTHER" id="PTHR43292">
    <property type="entry name" value="ACYL-COA DEHYDROGENASE"/>
    <property type="match status" value="1"/>
</dbReference>
<dbReference type="InterPro" id="IPR009100">
    <property type="entry name" value="AcylCoA_DH/oxidase_NM_dom_sf"/>
</dbReference>
<comment type="caution">
    <text evidence="3">The sequence shown here is derived from an EMBL/GenBank/DDBJ whole genome shotgun (WGS) entry which is preliminary data.</text>
</comment>
<dbReference type="EMBL" id="PGVG01000053">
    <property type="protein sequence ID" value="PJG50648.1"/>
    <property type="molecule type" value="Genomic_DNA"/>
</dbReference>
<dbReference type="Gene3D" id="1.10.540.10">
    <property type="entry name" value="Acyl-CoA dehydrogenase/oxidase, N-terminal domain"/>
    <property type="match status" value="1"/>
</dbReference>
<evidence type="ECO:0000256" key="1">
    <source>
        <dbReference type="ARBA" id="ARBA00023002"/>
    </source>
</evidence>
<name>A0A2M8QYK8_9BRAD</name>
<keyword evidence="1" id="KW-0560">Oxidoreductase</keyword>
<dbReference type="AlphaFoldDB" id="A0A2M8QYK8"/>
<dbReference type="RefSeq" id="WP_100236342.1">
    <property type="nucleotide sequence ID" value="NZ_PGVG01000053.1"/>
</dbReference>
<dbReference type="PANTHER" id="PTHR43292:SF3">
    <property type="entry name" value="ACYL-COA DEHYDROGENASE FADE29"/>
    <property type="match status" value="1"/>
</dbReference>
<organism evidence="3 4">
    <name type="scientific">Bradyrhizobium forestalis</name>
    <dbReference type="NCBI Taxonomy" id="1419263"/>
    <lineage>
        <taxon>Bacteria</taxon>
        <taxon>Pseudomonadati</taxon>
        <taxon>Pseudomonadota</taxon>
        <taxon>Alphaproteobacteria</taxon>
        <taxon>Hyphomicrobiales</taxon>
        <taxon>Nitrobacteraceae</taxon>
        <taxon>Bradyrhizobium</taxon>
    </lineage>
</organism>
<evidence type="ECO:0000259" key="2">
    <source>
        <dbReference type="Pfam" id="PF02771"/>
    </source>
</evidence>
<evidence type="ECO:0000313" key="3">
    <source>
        <dbReference type="EMBL" id="PJG50648.1"/>
    </source>
</evidence>
<dbReference type="SUPFAM" id="SSF56645">
    <property type="entry name" value="Acyl-CoA dehydrogenase NM domain-like"/>
    <property type="match status" value="1"/>
</dbReference>
<dbReference type="InterPro" id="IPR052161">
    <property type="entry name" value="Mycobact_Acyl-CoA_DH"/>
</dbReference>
<accession>A0A2M8QYK8</accession>
<keyword evidence="4" id="KW-1185">Reference proteome</keyword>